<dbReference type="EMBL" id="JAPVEB010000010">
    <property type="protein sequence ID" value="KAJ5254900.1"/>
    <property type="molecule type" value="Genomic_DNA"/>
</dbReference>
<feature type="signal peptide" evidence="6">
    <location>
        <begin position="1"/>
        <end position="18"/>
    </location>
</feature>
<comment type="catalytic activity">
    <reaction evidence="1 6">
        <text>The enzyme specifically hydrolyzes (1-&gt;4)-beta-D-galactosidic linkages in type I arabinogalactans.</text>
        <dbReference type="EC" id="3.2.1.89"/>
    </reaction>
</comment>
<reference evidence="7 8" key="1">
    <citation type="journal article" date="2023" name="IMA Fungus">
        <title>Comparative genomic study of the Penicillium genus elucidates a diverse pangenome and 15 lateral gene transfer events.</title>
        <authorList>
            <person name="Petersen C."/>
            <person name="Sorensen T."/>
            <person name="Nielsen M.R."/>
            <person name="Sondergaard T.E."/>
            <person name="Sorensen J.L."/>
            <person name="Fitzpatrick D.A."/>
            <person name="Frisvad J.C."/>
            <person name="Nielsen K.L."/>
        </authorList>
    </citation>
    <scope>NUCLEOTIDE SEQUENCE [LARGE SCALE GENOMIC DNA]</scope>
    <source>
        <strain evidence="7 8">IBT 3361</strain>
    </source>
</reference>
<evidence type="ECO:0000256" key="1">
    <source>
        <dbReference type="ARBA" id="ARBA00001695"/>
    </source>
</evidence>
<dbReference type="PANTHER" id="PTHR34983:SF1">
    <property type="entry name" value="ARABINOGALACTAN ENDO-BETA-1,4-GALACTANASE A"/>
    <property type="match status" value="1"/>
</dbReference>
<proteinExistence type="inferred from homology"/>
<dbReference type="SUPFAM" id="SSF51445">
    <property type="entry name" value="(Trans)glycosidases"/>
    <property type="match status" value="1"/>
</dbReference>
<comment type="similarity">
    <text evidence="2 6">Belongs to the glycosyl hydrolase 53 family.</text>
</comment>
<keyword evidence="8" id="KW-1185">Reference proteome</keyword>
<evidence type="ECO:0000313" key="7">
    <source>
        <dbReference type="EMBL" id="KAJ5254900.1"/>
    </source>
</evidence>
<evidence type="ECO:0000256" key="4">
    <source>
        <dbReference type="ARBA" id="ARBA00022801"/>
    </source>
</evidence>
<evidence type="ECO:0000256" key="3">
    <source>
        <dbReference type="ARBA" id="ARBA00012556"/>
    </source>
</evidence>
<name>A0ABQ8W2I1_PENCH</name>
<dbReference type="InterPro" id="IPR011683">
    <property type="entry name" value="Glyco_hydro_53"/>
</dbReference>
<dbReference type="Pfam" id="PF07745">
    <property type="entry name" value="Glyco_hydro_53"/>
    <property type="match status" value="2"/>
</dbReference>
<evidence type="ECO:0000256" key="5">
    <source>
        <dbReference type="ARBA" id="ARBA00023295"/>
    </source>
</evidence>
<sequence length="373" mass="40862">MLPHLLLAAAQLFASSSAALTYNGADISSLLVEEGKGVSYKNLAGTPEKLETILSASGVNSVRQRIWVNPSDGSYDLDYNVKLAKRVQAQGMSTYLDLHYSDTWADPKSQVLNNIPRRDRLFHLVTDLLLQTTPSGWSTTDIGILAGQVYDYTLDVCNTFAANKIDVDIVSIGNEIRNGLLWPLGGTSSYNNIARLLHSAAWGVKDSKLATTPKIMIHLDNGWDSGAQSYFYDQVLASGSGLVSTDFDYIGVSYYPFYSADATLAALKTSLTNLHSKYKKETLVVETNWPFSCPNPEYAFPTDLKDIPFSVEGQQTFLQRLAKAVEEVGGLGIYYWEPAWVDNAGLGSSCDDNLFFAWSNDQARASLDTLGGL</sequence>
<organism evidence="7 8">
    <name type="scientific">Penicillium chrysogenum</name>
    <name type="common">Penicillium notatum</name>
    <dbReference type="NCBI Taxonomy" id="5076"/>
    <lineage>
        <taxon>Eukaryota</taxon>
        <taxon>Fungi</taxon>
        <taxon>Dikarya</taxon>
        <taxon>Ascomycota</taxon>
        <taxon>Pezizomycotina</taxon>
        <taxon>Eurotiomycetes</taxon>
        <taxon>Eurotiomycetidae</taxon>
        <taxon>Eurotiales</taxon>
        <taxon>Aspergillaceae</taxon>
        <taxon>Penicillium</taxon>
        <taxon>Penicillium chrysogenum species complex</taxon>
    </lineage>
</organism>
<keyword evidence="4 6" id="KW-0378">Hydrolase</keyword>
<accession>A0ABQ8W2I1</accession>
<gene>
    <name evidence="7" type="ORF">N7505_010051</name>
</gene>
<comment type="caution">
    <text evidence="7">The sequence shown here is derived from an EMBL/GenBank/DDBJ whole genome shotgun (WGS) entry which is preliminary data.</text>
</comment>
<keyword evidence="5 6" id="KW-0326">Glycosidase</keyword>
<feature type="chain" id="PRO_5044968377" description="Arabinogalactan endo-beta-1,4-galactanase" evidence="6">
    <location>
        <begin position="19"/>
        <end position="373"/>
    </location>
</feature>
<dbReference type="InterPro" id="IPR017853">
    <property type="entry name" value="GH"/>
</dbReference>
<dbReference type="PANTHER" id="PTHR34983">
    <property type="entry name" value="ARABINOGALACTAN ENDO-BETA-1,4-GALACTANASE A"/>
    <property type="match status" value="1"/>
</dbReference>
<dbReference type="EC" id="3.2.1.89" evidence="3 6"/>
<dbReference type="Proteomes" id="UP001220256">
    <property type="component" value="Unassembled WGS sequence"/>
</dbReference>
<dbReference type="Gene3D" id="3.20.20.80">
    <property type="entry name" value="Glycosidases"/>
    <property type="match status" value="1"/>
</dbReference>
<evidence type="ECO:0000256" key="2">
    <source>
        <dbReference type="ARBA" id="ARBA00010687"/>
    </source>
</evidence>
<evidence type="ECO:0000256" key="6">
    <source>
        <dbReference type="RuleBase" id="RU361192"/>
    </source>
</evidence>
<protein>
    <recommendedName>
        <fullName evidence="3 6">Arabinogalactan endo-beta-1,4-galactanase</fullName>
        <ecNumber evidence="3 6">3.2.1.89</ecNumber>
    </recommendedName>
</protein>
<evidence type="ECO:0000313" key="8">
    <source>
        <dbReference type="Proteomes" id="UP001220256"/>
    </source>
</evidence>
<keyword evidence="6" id="KW-0732">Signal</keyword>